<proteinExistence type="predicted"/>
<evidence type="ECO:0008006" key="4">
    <source>
        <dbReference type="Google" id="ProtNLM"/>
    </source>
</evidence>
<evidence type="ECO:0000313" key="3">
    <source>
        <dbReference type="Proteomes" id="UP001500782"/>
    </source>
</evidence>
<gene>
    <name evidence="2" type="ORF">GCM10008967_03480</name>
</gene>
<dbReference type="EMBL" id="BAAADJ010000004">
    <property type="protein sequence ID" value="GAA0316209.1"/>
    <property type="molecule type" value="Genomic_DNA"/>
</dbReference>
<protein>
    <recommendedName>
        <fullName evidence="4">Glycine zipper family protein</fullName>
    </recommendedName>
</protein>
<keyword evidence="1" id="KW-1133">Transmembrane helix</keyword>
<organism evidence="2 3">
    <name type="scientific">Bacillus carboniphilus</name>
    <dbReference type="NCBI Taxonomy" id="86663"/>
    <lineage>
        <taxon>Bacteria</taxon>
        <taxon>Bacillati</taxon>
        <taxon>Bacillota</taxon>
        <taxon>Bacilli</taxon>
        <taxon>Bacillales</taxon>
        <taxon>Bacillaceae</taxon>
        <taxon>Bacillus</taxon>
    </lineage>
</organism>
<feature type="transmembrane region" description="Helical" evidence="1">
    <location>
        <begin position="6"/>
        <end position="34"/>
    </location>
</feature>
<keyword evidence="1" id="KW-0472">Membrane</keyword>
<evidence type="ECO:0000313" key="2">
    <source>
        <dbReference type="EMBL" id="GAA0316209.1"/>
    </source>
</evidence>
<name>A0ABN0VSF9_9BACI</name>
<keyword evidence="3" id="KW-1185">Reference proteome</keyword>
<reference evidence="2 3" key="1">
    <citation type="journal article" date="2019" name="Int. J. Syst. Evol. Microbiol.">
        <title>The Global Catalogue of Microorganisms (GCM) 10K type strain sequencing project: providing services to taxonomists for standard genome sequencing and annotation.</title>
        <authorList>
            <consortium name="The Broad Institute Genomics Platform"/>
            <consortium name="The Broad Institute Genome Sequencing Center for Infectious Disease"/>
            <person name="Wu L."/>
            <person name="Ma J."/>
        </authorList>
    </citation>
    <scope>NUCLEOTIDE SEQUENCE [LARGE SCALE GENOMIC DNA]</scope>
    <source>
        <strain evidence="2 3">JCM 9731</strain>
    </source>
</reference>
<evidence type="ECO:0000256" key="1">
    <source>
        <dbReference type="SAM" id="Phobius"/>
    </source>
</evidence>
<sequence>MFIPGFLLLGIGIGMLFDQTGAGTLIGLGLGFVAENIEKNLKKKKKDF</sequence>
<dbReference type="RefSeq" id="WP_343795784.1">
    <property type="nucleotide sequence ID" value="NZ_BAAADJ010000004.1"/>
</dbReference>
<keyword evidence="1" id="KW-0812">Transmembrane</keyword>
<accession>A0ABN0VSF9</accession>
<comment type="caution">
    <text evidence="2">The sequence shown here is derived from an EMBL/GenBank/DDBJ whole genome shotgun (WGS) entry which is preliminary data.</text>
</comment>
<dbReference type="Proteomes" id="UP001500782">
    <property type="component" value="Unassembled WGS sequence"/>
</dbReference>